<feature type="compositionally biased region" description="Acidic residues" evidence="1">
    <location>
        <begin position="210"/>
        <end position="242"/>
    </location>
</feature>
<feature type="domain" description="Mobile element protein CD1107-like" evidence="4">
    <location>
        <begin position="56"/>
        <end position="204"/>
    </location>
</feature>
<reference evidence="5" key="1">
    <citation type="submission" date="2020-08" db="EMBL/GenBank/DDBJ databases">
        <title>Genome public.</title>
        <authorList>
            <person name="Liu C."/>
            <person name="Sun Q."/>
        </authorList>
    </citation>
    <scope>NUCLEOTIDE SEQUENCE</scope>
    <source>
        <strain evidence="5">NSJ-68</strain>
    </source>
</reference>
<proteinExistence type="predicted"/>
<evidence type="ECO:0000256" key="3">
    <source>
        <dbReference type="SAM" id="SignalP"/>
    </source>
</evidence>
<keyword evidence="2" id="KW-1133">Transmembrane helix</keyword>
<feature type="region of interest" description="Disordered" evidence="1">
    <location>
        <begin position="207"/>
        <end position="242"/>
    </location>
</feature>
<keyword evidence="3" id="KW-0732">Signal</keyword>
<name>A0A923LBI0_9FIRM</name>
<dbReference type="InterPro" id="IPR025376">
    <property type="entry name" value="CD1107-like_dom"/>
</dbReference>
<comment type="caution">
    <text evidence="5">The sequence shown here is derived from an EMBL/GenBank/DDBJ whole genome shotgun (WGS) entry which is preliminary data.</text>
</comment>
<dbReference type="Pfam" id="PF14283">
    <property type="entry name" value="CD1107-like"/>
    <property type="match status" value="1"/>
</dbReference>
<dbReference type="RefSeq" id="WP_182426773.1">
    <property type="nucleotide sequence ID" value="NZ_JACOOR010000004.1"/>
</dbReference>
<evidence type="ECO:0000256" key="2">
    <source>
        <dbReference type="SAM" id="Phobius"/>
    </source>
</evidence>
<keyword evidence="2" id="KW-0472">Membrane</keyword>
<protein>
    <submittedName>
        <fullName evidence="5">DUF4366 domain-containing protein</fullName>
    </submittedName>
</protein>
<evidence type="ECO:0000259" key="4">
    <source>
        <dbReference type="Pfam" id="PF14283"/>
    </source>
</evidence>
<feature type="chain" id="PRO_5039520792" evidence="3">
    <location>
        <begin position="29"/>
        <end position="242"/>
    </location>
</feature>
<keyword evidence="2" id="KW-0812">Transmembrane</keyword>
<organism evidence="5 6">
    <name type="scientific">Anaerosacchariphilus hominis</name>
    <dbReference type="NCBI Taxonomy" id="2763017"/>
    <lineage>
        <taxon>Bacteria</taxon>
        <taxon>Bacillati</taxon>
        <taxon>Bacillota</taxon>
        <taxon>Clostridia</taxon>
        <taxon>Lachnospirales</taxon>
        <taxon>Lachnospiraceae</taxon>
        <taxon>Anaerosacchariphilus</taxon>
    </lineage>
</organism>
<evidence type="ECO:0000313" key="6">
    <source>
        <dbReference type="Proteomes" id="UP000649345"/>
    </source>
</evidence>
<feature type="transmembrane region" description="Helical" evidence="2">
    <location>
        <begin position="177"/>
        <end position="196"/>
    </location>
</feature>
<keyword evidence="6" id="KW-1185">Reference proteome</keyword>
<dbReference type="Proteomes" id="UP000649345">
    <property type="component" value="Unassembled WGS sequence"/>
</dbReference>
<evidence type="ECO:0000313" key="5">
    <source>
        <dbReference type="EMBL" id="MBC5659541.1"/>
    </source>
</evidence>
<sequence>MKNKLKKTMTALCAALILMGGFSVPAYAQGAATEPPAEDATNDSGVIVEEKEETPPLTPKGNATLVDDYGGNKQLITVTTKSGNYFYILIDRAAEGEQTVHFLNQVDEADLMALTENGEAAKKPEICNCTEKCEAGKVNTSCPVCVTSMTGCTGKEPTPTPTEQPEEPKEKGGNPGVVLALVLFALLGGGAAFCYFKFMKPKQNVKGDTDLEDFEFEDYDEDEPEADTGETPEDEETGEETL</sequence>
<gene>
    <name evidence="5" type="ORF">H8S44_07145</name>
</gene>
<feature type="region of interest" description="Disordered" evidence="1">
    <location>
        <begin position="150"/>
        <end position="173"/>
    </location>
</feature>
<feature type="signal peptide" evidence="3">
    <location>
        <begin position="1"/>
        <end position="28"/>
    </location>
</feature>
<evidence type="ECO:0000256" key="1">
    <source>
        <dbReference type="SAM" id="MobiDB-lite"/>
    </source>
</evidence>
<accession>A0A923LBI0</accession>
<dbReference type="EMBL" id="JACOOR010000004">
    <property type="protein sequence ID" value="MBC5659541.1"/>
    <property type="molecule type" value="Genomic_DNA"/>
</dbReference>
<dbReference type="AlphaFoldDB" id="A0A923LBI0"/>
<feature type="compositionally biased region" description="Low complexity" evidence="1">
    <location>
        <begin position="150"/>
        <end position="163"/>
    </location>
</feature>